<dbReference type="EMBL" id="FORI01000013">
    <property type="protein sequence ID" value="SFJ06752.1"/>
    <property type="molecule type" value="Genomic_DNA"/>
</dbReference>
<keyword evidence="3" id="KW-1185">Reference proteome</keyword>
<dbReference type="GO" id="GO:0015074">
    <property type="term" value="P:DNA integration"/>
    <property type="evidence" value="ECO:0007669"/>
    <property type="project" value="InterPro"/>
</dbReference>
<evidence type="ECO:0000313" key="2">
    <source>
        <dbReference type="EMBL" id="SFJ06752.1"/>
    </source>
</evidence>
<dbReference type="GO" id="GO:0003676">
    <property type="term" value="F:nucleic acid binding"/>
    <property type="evidence" value="ECO:0007669"/>
    <property type="project" value="InterPro"/>
</dbReference>
<evidence type="ECO:0000313" key="3">
    <source>
        <dbReference type="Proteomes" id="UP000182737"/>
    </source>
</evidence>
<dbReference type="NCBIfam" id="NF033516">
    <property type="entry name" value="transpos_IS3"/>
    <property type="match status" value="1"/>
</dbReference>
<dbReference type="PANTHER" id="PTHR46889">
    <property type="entry name" value="TRANSPOSASE INSF FOR INSERTION SEQUENCE IS3B-RELATED"/>
    <property type="match status" value="1"/>
</dbReference>
<accession>A0A1I3NC16</accession>
<dbReference type="InterPro" id="IPR036397">
    <property type="entry name" value="RNaseH_sf"/>
</dbReference>
<dbReference type="Pfam" id="PF13276">
    <property type="entry name" value="HTH_21"/>
    <property type="match status" value="1"/>
</dbReference>
<organism evidence="2 3">
    <name type="scientific">Treponema bryantii</name>
    <dbReference type="NCBI Taxonomy" id="163"/>
    <lineage>
        <taxon>Bacteria</taxon>
        <taxon>Pseudomonadati</taxon>
        <taxon>Spirochaetota</taxon>
        <taxon>Spirochaetia</taxon>
        <taxon>Spirochaetales</taxon>
        <taxon>Treponemataceae</taxon>
        <taxon>Treponema</taxon>
    </lineage>
</organism>
<dbReference type="InterPro" id="IPR025948">
    <property type="entry name" value="HTH-like_dom"/>
</dbReference>
<dbReference type="Pfam" id="PF00665">
    <property type="entry name" value="rve"/>
    <property type="match status" value="1"/>
</dbReference>
<dbReference type="InterPro" id="IPR001584">
    <property type="entry name" value="Integrase_cat-core"/>
</dbReference>
<protein>
    <submittedName>
        <fullName evidence="2">Putative transposase</fullName>
    </submittedName>
</protein>
<feature type="domain" description="Integrase catalytic" evidence="1">
    <location>
        <begin position="131"/>
        <end position="294"/>
    </location>
</feature>
<dbReference type="RefSeq" id="WP_074933685.1">
    <property type="nucleotide sequence ID" value="NZ_FORI01000013.1"/>
</dbReference>
<dbReference type="InterPro" id="IPR012337">
    <property type="entry name" value="RNaseH-like_sf"/>
</dbReference>
<dbReference type="SUPFAM" id="SSF53098">
    <property type="entry name" value="Ribonuclease H-like"/>
    <property type="match status" value="1"/>
</dbReference>
<gene>
    <name evidence="2" type="ORF">SAMN04487775_11362</name>
</gene>
<dbReference type="InterPro" id="IPR048020">
    <property type="entry name" value="Transpos_IS3"/>
</dbReference>
<name>A0A1I3NC16_9SPIR</name>
<evidence type="ECO:0000259" key="1">
    <source>
        <dbReference type="PROSITE" id="PS50994"/>
    </source>
</evidence>
<dbReference type="Pfam" id="PF13333">
    <property type="entry name" value="rve_2"/>
    <property type="match status" value="1"/>
</dbReference>
<dbReference type="AlphaFoldDB" id="A0A1I3NC16"/>
<dbReference type="InterPro" id="IPR050900">
    <property type="entry name" value="Transposase_IS3/IS150/IS904"/>
</dbReference>
<dbReference type="OrthoDB" id="356380at2"/>
<reference evidence="3" key="1">
    <citation type="submission" date="2016-10" db="EMBL/GenBank/DDBJ databases">
        <authorList>
            <person name="Varghese N."/>
            <person name="Submissions S."/>
        </authorList>
    </citation>
    <scope>NUCLEOTIDE SEQUENCE [LARGE SCALE GENOMIC DNA]</scope>
    <source>
        <strain evidence="3">XBD1002</strain>
    </source>
</reference>
<proteinExistence type="predicted"/>
<dbReference type="Proteomes" id="UP000182737">
    <property type="component" value="Unassembled WGS sequence"/>
</dbReference>
<dbReference type="PANTHER" id="PTHR46889:SF4">
    <property type="entry name" value="TRANSPOSASE INSO FOR INSERTION SEQUENCE ELEMENT IS911B-RELATED"/>
    <property type="match status" value="1"/>
</dbReference>
<dbReference type="Gene3D" id="3.30.420.10">
    <property type="entry name" value="Ribonuclease H-like superfamily/Ribonuclease H"/>
    <property type="match status" value="1"/>
</dbReference>
<dbReference type="PROSITE" id="PS50994">
    <property type="entry name" value="INTEGRASE"/>
    <property type="match status" value="1"/>
</dbReference>
<sequence>MPKKIGDLSSSSQREKSEAIKELRSVYKLDRLLKYFDLKRSTFYENIKPKKDKYIEIKQKILEIYNKSNKRKGYRWITSDLHKSGVQINHKTVLRLMQQLGIKSIVRSKKYNSYSGATSGIAVENILQRNFSTTSINQKWTTDVTEFKVCGKKIYLSGIMDMHSKEIIAHTVSFSPNMKLIMNMIKLAYKKTGNPKNVIIQSDQGWQYRHISYKYFLKKKHAIQSMSRKGNCLDNAVIENFWGILKTEWFYLNDFDSVDKFLEELESYIHYFNYERDSSVLNYRTPIEVRMKKMVA</sequence>